<dbReference type="AlphaFoldDB" id="A0A7C1K041"/>
<comment type="caution">
    <text evidence="8">The sequence shown here is derived from an EMBL/GenBank/DDBJ whole genome shotgun (WGS) entry which is preliminary data.</text>
</comment>
<evidence type="ECO:0000256" key="1">
    <source>
        <dbReference type="ARBA" id="ARBA00004651"/>
    </source>
</evidence>
<keyword evidence="5" id="KW-1133">Transmembrane helix</keyword>
<evidence type="ECO:0000256" key="2">
    <source>
        <dbReference type="ARBA" id="ARBA00022448"/>
    </source>
</evidence>
<dbReference type="Gene3D" id="1.20.1250.20">
    <property type="entry name" value="MFS general substrate transporter like domains"/>
    <property type="match status" value="1"/>
</dbReference>
<evidence type="ECO:0000259" key="7">
    <source>
        <dbReference type="PROSITE" id="PS50850"/>
    </source>
</evidence>
<dbReference type="PANTHER" id="PTHR43266:SF2">
    <property type="entry name" value="MAJOR FACILITATOR SUPERFAMILY (MFS) PROFILE DOMAIN-CONTAINING PROTEIN"/>
    <property type="match status" value="1"/>
</dbReference>
<keyword evidence="2" id="KW-0813">Transport</keyword>
<evidence type="ECO:0000256" key="4">
    <source>
        <dbReference type="ARBA" id="ARBA00022692"/>
    </source>
</evidence>
<keyword evidence="3" id="KW-1003">Cell membrane</keyword>
<dbReference type="InterPro" id="IPR020846">
    <property type="entry name" value="MFS_dom"/>
</dbReference>
<dbReference type="GO" id="GO:0005886">
    <property type="term" value="C:plasma membrane"/>
    <property type="evidence" value="ECO:0007669"/>
    <property type="project" value="UniProtKB-SubCell"/>
</dbReference>
<dbReference type="SUPFAM" id="SSF103473">
    <property type="entry name" value="MFS general substrate transporter"/>
    <property type="match status" value="1"/>
</dbReference>
<gene>
    <name evidence="8" type="ORF">ENP47_07710</name>
</gene>
<dbReference type="PANTHER" id="PTHR43266">
    <property type="entry name" value="MACROLIDE-EFFLUX PROTEIN"/>
    <property type="match status" value="1"/>
</dbReference>
<dbReference type="GO" id="GO:0022857">
    <property type="term" value="F:transmembrane transporter activity"/>
    <property type="evidence" value="ECO:0007669"/>
    <property type="project" value="InterPro"/>
</dbReference>
<dbReference type="Pfam" id="PF05977">
    <property type="entry name" value="MFS_3"/>
    <property type="match status" value="1"/>
</dbReference>
<evidence type="ECO:0000313" key="8">
    <source>
        <dbReference type="EMBL" id="HEF65468.1"/>
    </source>
</evidence>
<organism evidence="8">
    <name type="scientific">Thermomicrobium roseum</name>
    <dbReference type="NCBI Taxonomy" id="500"/>
    <lineage>
        <taxon>Bacteria</taxon>
        <taxon>Pseudomonadati</taxon>
        <taxon>Thermomicrobiota</taxon>
        <taxon>Thermomicrobia</taxon>
        <taxon>Thermomicrobiales</taxon>
        <taxon>Thermomicrobiaceae</taxon>
        <taxon>Thermomicrobium</taxon>
    </lineage>
</organism>
<dbReference type="InterPro" id="IPR036259">
    <property type="entry name" value="MFS_trans_sf"/>
</dbReference>
<sequence>MQWREPLRLLVGNRRFAALWSSDLVATIGDRIHRVALAALVYQLTGSMTVAGLAFLASGLPDLLLGPLAGVIVDRFDRRAVMIASDLVRVPLVLALPLASWTWLLSIYPLLFLINAAAILHRPAKMAAIPSVVRGGQLTTANSLSSLAESLGDIGGYPLAGLLVGGLVAAFGTEQGLIGAFAVAALGYLCSALVLWPLRLPRHERLEAASVQAVWSDLVQGIRFLVGNTLVRTNTAIVALGAVAIGMAMPLLVGYAYARPERGEVAYSMLNFGIGVGSVAGAMLVGTLNARRLGSLVLGGLVVMGVGLFGLGLEPPLWLGVGLTALTGLGNMLFLVPSVTIVQRATPAHLMGRIFALRSTVLFTMLIAANGVGGWIGDWVGATRAFFLVGSVLVLATIMAMLLPSIWLADRLDELTFEPSS</sequence>
<dbReference type="EMBL" id="DSJL01000011">
    <property type="protein sequence ID" value="HEF65468.1"/>
    <property type="molecule type" value="Genomic_DNA"/>
</dbReference>
<keyword evidence="4" id="KW-0812">Transmembrane</keyword>
<evidence type="ECO:0000256" key="3">
    <source>
        <dbReference type="ARBA" id="ARBA00022475"/>
    </source>
</evidence>
<dbReference type="InterPro" id="IPR010290">
    <property type="entry name" value="TM_effector"/>
</dbReference>
<dbReference type="PROSITE" id="PS50850">
    <property type="entry name" value="MFS"/>
    <property type="match status" value="1"/>
</dbReference>
<evidence type="ECO:0000256" key="5">
    <source>
        <dbReference type="ARBA" id="ARBA00022989"/>
    </source>
</evidence>
<dbReference type="CDD" id="cd06173">
    <property type="entry name" value="MFS_MefA_like"/>
    <property type="match status" value="1"/>
</dbReference>
<reference evidence="8" key="1">
    <citation type="journal article" date="2020" name="mSystems">
        <title>Genome- and Community-Level Interaction Insights into Carbon Utilization and Element Cycling Functions of Hydrothermarchaeota in Hydrothermal Sediment.</title>
        <authorList>
            <person name="Zhou Z."/>
            <person name="Liu Y."/>
            <person name="Xu W."/>
            <person name="Pan J."/>
            <person name="Luo Z.H."/>
            <person name="Li M."/>
        </authorList>
    </citation>
    <scope>NUCLEOTIDE SEQUENCE [LARGE SCALE GENOMIC DNA]</scope>
    <source>
        <strain evidence="8">SpSt-222</strain>
    </source>
</reference>
<evidence type="ECO:0000256" key="6">
    <source>
        <dbReference type="ARBA" id="ARBA00023136"/>
    </source>
</evidence>
<comment type="subcellular location">
    <subcellularLocation>
        <location evidence="1">Cell membrane</location>
        <topology evidence="1">Multi-pass membrane protein</topology>
    </subcellularLocation>
</comment>
<name>A0A7C1K041_THERO</name>
<proteinExistence type="predicted"/>
<feature type="domain" description="Major facilitator superfamily (MFS) profile" evidence="7">
    <location>
        <begin position="220"/>
        <end position="421"/>
    </location>
</feature>
<protein>
    <submittedName>
        <fullName evidence="8">MFS transporter</fullName>
    </submittedName>
</protein>
<keyword evidence="6" id="KW-0472">Membrane</keyword>
<accession>A0A7C1K041</accession>